<dbReference type="AlphaFoldDB" id="A0A7Z7LDP1"/>
<reference evidence="1 2" key="1">
    <citation type="submission" date="2017-01" db="EMBL/GenBank/DDBJ databases">
        <authorList>
            <person name="Erauso G."/>
        </authorList>
    </citation>
    <scope>NUCLEOTIDE SEQUENCE [LARGE SCALE GENOMIC DNA]</scope>
    <source>
        <strain evidence="1">MESINF1</strain>
    </source>
</reference>
<organism evidence="1 2">
    <name type="scientific">Mesotoga infera</name>
    <dbReference type="NCBI Taxonomy" id="1236046"/>
    <lineage>
        <taxon>Bacteria</taxon>
        <taxon>Thermotogati</taxon>
        <taxon>Thermotogota</taxon>
        <taxon>Thermotogae</taxon>
        <taxon>Kosmotogales</taxon>
        <taxon>Kosmotogaceae</taxon>
        <taxon>Mesotoga</taxon>
    </lineage>
</organism>
<evidence type="ECO:0000313" key="1">
    <source>
        <dbReference type="EMBL" id="SSC12156.1"/>
    </source>
</evidence>
<dbReference type="KEGG" id="minf:MESINF_0707"/>
<gene>
    <name evidence="1" type="ORF">MESINF_0707</name>
</gene>
<sequence length="28" mass="3185">MQLGFQLSYLINNHEVVRNNSIGIHDTA</sequence>
<protein>
    <submittedName>
        <fullName evidence="1">Uncharacterized protein</fullName>
    </submittedName>
</protein>
<dbReference type="Proteomes" id="UP000250796">
    <property type="component" value="Chromosome MESINF"/>
</dbReference>
<dbReference type="EMBL" id="LS974202">
    <property type="protein sequence ID" value="SSC12156.1"/>
    <property type="molecule type" value="Genomic_DNA"/>
</dbReference>
<name>A0A7Z7LDP1_9BACT</name>
<evidence type="ECO:0000313" key="2">
    <source>
        <dbReference type="Proteomes" id="UP000250796"/>
    </source>
</evidence>
<accession>A0A7Z7LDP1</accession>
<keyword evidence="2" id="KW-1185">Reference proteome</keyword>
<proteinExistence type="predicted"/>